<proteinExistence type="inferred from homology"/>
<dbReference type="PANTHER" id="PTHR33175">
    <property type="entry name" value="DNA-BINDING PROTEIN HU"/>
    <property type="match status" value="1"/>
</dbReference>
<reference evidence="10 11" key="1">
    <citation type="submission" date="2024-09" db="EMBL/GenBank/DDBJ databases">
        <authorList>
            <person name="Sun Q."/>
            <person name="Mori K."/>
        </authorList>
    </citation>
    <scope>NUCLEOTIDE SEQUENCE [LARGE SCALE GENOMIC DNA]</scope>
    <source>
        <strain evidence="10 11">CCM 8545</strain>
    </source>
</reference>
<keyword evidence="11" id="KW-1185">Reference proteome</keyword>
<evidence type="ECO:0000256" key="3">
    <source>
        <dbReference type="ARBA" id="ARBA00011870"/>
    </source>
</evidence>
<evidence type="ECO:0000313" key="11">
    <source>
        <dbReference type="Proteomes" id="UP001589758"/>
    </source>
</evidence>
<dbReference type="Gene3D" id="4.10.520.10">
    <property type="entry name" value="IHF-like DNA-binding proteins"/>
    <property type="match status" value="1"/>
</dbReference>
<dbReference type="InterPro" id="IPR000119">
    <property type="entry name" value="Hist_DNA-bd"/>
</dbReference>
<comment type="similarity">
    <text evidence="2 9">Belongs to the bacterial histone-like protein family.</text>
</comment>
<dbReference type="CDD" id="cd13831">
    <property type="entry name" value="HU"/>
    <property type="match status" value="1"/>
</dbReference>
<evidence type="ECO:0000256" key="8">
    <source>
        <dbReference type="ARBA" id="ARBA00041875"/>
    </source>
</evidence>
<gene>
    <name evidence="10" type="ORF">ACFFIT_01650</name>
</gene>
<name>A0ABV6CB91_9GAMM</name>
<evidence type="ECO:0000256" key="6">
    <source>
        <dbReference type="ARBA" id="ARBA00040491"/>
    </source>
</evidence>
<comment type="caution">
    <text evidence="10">The sequence shown here is derived from an EMBL/GenBank/DDBJ whole genome shotgun (WGS) entry which is preliminary data.</text>
</comment>
<dbReference type="PROSITE" id="PS00045">
    <property type="entry name" value="HISTONE_LIKE"/>
    <property type="match status" value="1"/>
</dbReference>
<dbReference type="RefSeq" id="WP_385875788.1">
    <property type="nucleotide sequence ID" value="NZ_JBHLXE010000016.1"/>
</dbReference>
<evidence type="ECO:0000256" key="4">
    <source>
        <dbReference type="ARBA" id="ARBA00023067"/>
    </source>
</evidence>
<comment type="function">
    <text evidence="1">Histone-like DNA-binding protein which is capable of wrapping DNA to stabilize it, and thus to prevent its denaturation under extreme environmental conditions.</text>
</comment>
<sequence>MNKSELIEAIAGKAEISKAAAARAVDAFTSSVTEALSKGDTVTLVGFGSFDVRERAARKGRNPKTGAEIDIAASKVPGFRAGKALKESVNK</sequence>
<evidence type="ECO:0000256" key="9">
    <source>
        <dbReference type="RuleBase" id="RU003939"/>
    </source>
</evidence>
<dbReference type="InterPro" id="IPR020816">
    <property type="entry name" value="Histone-like_DNA-bd_CS"/>
</dbReference>
<organism evidence="10 11">
    <name type="scientific">Thorsellia kenyensis</name>
    <dbReference type="NCBI Taxonomy" id="1549888"/>
    <lineage>
        <taxon>Bacteria</taxon>
        <taxon>Pseudomonadati</taxon>
        <taxon>Pseudomonadota</taxon>
        <taxon>Gammaproteobacteria</taxon>
        <taxon>Enterobacterales</taxon>
        <taxon>Thorselliaceae</taxon>
        <taxon>Thorsellia</taxon>
    </lineage>
</organism>
<dbReference type="GO" id="GO:0003677">
    <property type="term" value="F:DNA binding"/>
    <property type="evidence" value="ECO:0007669"/>
    <property type="project" value="UniProtKB-KW"/>
</dbReference>
<evidence type="ECO:0000256" key="2">
    <source>
        <dbReference type="ARBA" id="ARBA00010529"/>
    </source>
</evidence>
<keyword evidence="5 10" id="KW-0238">DNA-binding</keyword>
<dbReference type="PANTHER" id="PTHR33175:SF3">
    <property type="entry name" value="DNA-BINDING PROTEIN HU-BETA"/>
    <property type="match status" value="1"/>
</dbReference>
<dbReference type="PRINTS" id="PR01727">
    <property type="entry name" value="DNABINDINGHU"/>
</dbReference>
<keyword evidence="4" id="KW-0226">DNA condensation</keyword>
<comment type="subunit">
    <text evidence="3">Heterodimer of an alpha and a beta chain.</text>
</comment>
<dbReference type="EMBL" id="JBHLXE010000016">
    <property type="protein sequence ID" value="MFC0178811.1"/>
    <property type="molecule type" value="Genomic_DNA"/>
</dbReference>
<dbReference type="Proteomes" id="UP001589758">
    <property type="component" value="Unassembled WGS sequence"/>
</dbReference>
<evidence type="ECO:0000256" key="7">
    <source>
        <dbReference type="ARBA" id="ARBA00041399"/>
    </source>
</evidence>
<dbReference type="SMART" id="SM00411">
    <property type="entry name" value="BHL"/>
    <property type="match status" value="1"/>
</dbReference>
<evidence type="ECO:0000256" key="5">
    <source>
        <dbReference type="ARBA" id="ARBA00023125"/>
    </source>
</evidence>
<protein>
    <recommendedName>
        <fullName evidence="6">DNA-binding protein HU-beta</fullName>
    </recommendedName>
    <alternativeName>
        <fullName evidence="7">HU-1</fullName>
    </alternativeName>
    <alternativeName>
        <fullName evidence="8">NS1</fullName>
    </alternativeName>
</protein>
<evidence type="ECO:0000313" key="10">
    <source>
        <dbReference type="EMBL" id="MFC0178811.1"/>
    </source>
</evidence>
<dbReference type="SUPFAM" id="SSF47729">
    <property type="entry name" value="IHF-like DNA-binding proteins"/>
    <property type="match status" value="1"/>
</dbReference>
<dbReference type="Pfam" id="PF00216">
    <property type="entry name" value="Bac_DNA_binding"/>
    <property type="match status" value="1"/>
</dbReference>
<evidence type="ECO:0000256" key="1">
    <source>
        <dbReference type="ARBA" id="ARBA00003819"/>
    </source>
</evidence>
<accession>A0ABV6CB91</accession>
<dbReference type="InterPro" id="IPR010992">
    <property type="entry name" value="IHF-like_DNA-bd_dom_sf"/>
</dbReference>